<dbReference type="Pfam" id="PF07690">
    <property type="entry name" value="MFS_1"/>
    <property type="match status" value="1"/>
</dbReference>
<evidence type="ECO:0000256" key="2">
    <source>
        <dbReference type="ARBA" id="ARBA00022448"/>
    </source>
</evidence>
<evidence type="ECO:0000256" key="5">
    <source>
        <dbReference type="ARBA" id="ARBA00023136"/>
    </source>
</evidence>
<dbReference type="AlphaFoldDB" id="A0A2A6CJB8"/>
<sequence>MTFYWSLSIGSSIGVLLPSVIAQYVDWQWMLRMWPGCSIVILLLITIIVQDSRSFEESRRLTLRDIWEDLKIVFQSKCFIFTIVGQALNDMCIVTQIWWKTLLLEEAMDFQSNTTAAQVFHGQSFDVIQTSLGIIVAVSGVLGSLFAIWLSQSWKHGHHIFARIRINLAFPMVAAIGSLIAAPTMVVMPYSMTIDVWLVYFINGFNQFLPAGNNVIAAEIAMEVIHPTRRATASSILYVLAYLLGDCPGPYIVGAISDALRGNSDDAQNRFYSLTHALFVTSSLFLPCAIVFAAAAYFLKRERELEIM</sequence>
<organism evidence="7 8">
    <name type="scientific">Pristionchus pacificus</name>
    <name type="common">Parasitic nematode worm</name>
    <dbReference type="NCBI Taxonomy" id="54126"/>
    <lineage>
        <taxon>Eukaryota</taxon>
        <taxon>Metazoa</taxon>
        <taxon>Ecdysozoa</taxon>
        <taxon>Nematoda</taxon>
        <taxon>Chromadorea</taxon>
        <taxon>Rhabditida</taxon>
        <taxon>Rhabditina</taxon>
        <taxon>Diplogasteromorpha</taxon>
        <taxon>Diplogasteroidea</taxon>
        <taxon>Neodiplogasteridae</taxon>
        <taxon>Pristionchus</taxon>
    </lineage>
</organism>
<dbReference type="SUPFAM" id="SSF103473">
    <property type="entry name" value="MFS general substrate transporter"/>
    <property type="match status" value="1"/>
</dbReference>
<accession>A0A2A6CJB8</accession>
<evidence type="ECO:0000256" key="6">
    <source>
        <dbReference type="ARBA" id="ARBA00024338"/>
    </source>
</evidence>
<protein>
    <submittedName>
        <fullName evidence="7">Membrane transporter</fullName>
    </submittedName>
</protein>
<dbReference type="InterPro" id="IPR044770">
    <property type="entry name" value="MFS_spinster-like"/>
</dbReference>
<dbReference type="InterPro" id="IPR011701">
    <property type="entry name" value="MFS"/>
</dbReference>
<dbReference type="EnsemblMetazoa" id="PPA16364.1">
    <property type="protein sequence ID" value="PPA16364.1"/>
    <property type="gene ID" value="WBGene00105918"/>
</dbReference>
<dbReference type="PANTHER" id="PTHR23505">
    <property type="entry name" value="SPINSTER"/>
    <property type="match status" value="1"/>
</dbReference>
<dbReference type="OrthoDB" id="2544694at2759"/>
<comment type="similarity">
    <text evidence="6">Belongs to the major facilitator superfamily. Spinster (TC 2.A.1.49) family.</text>
</comment>
<dbReference type="GO" id="GO:0022857">
    <property type="term" value="F:transmembrane transporter activity"/>
    <property type="evidence" value="ECO:0000318"/>
    <property type="project" value="GO_Central"/>
</dbReference>
<keyword evidence="3" id="KW-0812">Transmembrane</keyword>
<reference evidence="7" key="2">
    <citation type="submission" date="2022-06" db="UniProtKB">
        <authorList>
            <consortium name="EnsemblMetazoa"/>
        </authorList>
    </citation>
    <scope>IDENTIFICATION</scope>
    <source>
        <strain evidence="7">PS312</strain>
    </source>
</reference>
<dbReference type="GO" id="GO:0016020">
    <property type="term" value="C:membrane"/>
    <property type="evidence" value="ECO:0000318"/>
    <property type="project" value="GO_Central"/>
</dbReference>
<dbReference type="Gene3D" id="1.20.1250.20">
    <property type="entry name" value="MFS general substrate transporter like domains"/>
    <property type="match status" value="1"/>
</dbReference>
<evidence type="ECO:0000256" key="3">
    <source>
        <dbReference type="ARBA" id="ARBA00022692"/>
    </source>
</evidence>
<evidence type="ECO:0000313" key="8">
    <source>
        <dbReference type="Proteomes" id="UP000005239"/>
    </source>
</evidence>
<dbReference type="PANTHER" id="PTHR23505:SF79">
    <property type="entry name" value="PROTEIN SPINSTER"/>
    <property type="match status" value="1"/>
</dbReference>
<evidence type="ECO:0000256" key="1">
    <source>
        <dbReference type="ARBA" id="ARBA00004141"/>
    </source>
</evidence>
<keyword evidence="2" id="KW-0813">Transport</keyword>
<accession>A0A8R1YH71</accession>
<evidence type="ECO:0000256" key="4">
    <source>
        <dbReference type="ARBA" id="ARBA00022989"/>
    </source>
</evidence>
<gene>
    <name evidence="7" type="primary">WBGene00105918</name>
</gene>
<dbReference type="Proteomes" id="UP000005239">
    <property type="component" value="Unassembled WGS sequence"/>
</dbReference>
<keyword evidence="8" id="KW-1185">Reference proteome</keyword>
<proteinExistence type="inferred from homology"/>
<name>A0A2A6CJB8_PRIPA</name>
<comment type="subcellular location">
    <subcellularLocation>
        <location evidence="1">Membrane</location>
        <topology evidence="1">Multi-pass membrane protein</topology>
    </subcellularLocation>
</comment>
<evidence type="ECO:0000313" key="7">
    <source>
        <dbReference type="EnsemblMetazoa" id="PPA16364.1"/>
    </source>
</evidence>
<keyword evidence="5" id="KW-0472">Membrane</keyword>
<reference evidence="8" key="1">
    <citation type="journal article" date="2008" name="Nat. Genet.">
        <title>The Pristionchus pacificus genome provides a unique perspective on nematode lifestyle and parasitism.</title>
        <authorList>
            <person name="Dieterich C."/>
            <person name="Clifton S.W."/>
            <person name="Schuster L.N."/>
            <person name="Chinwalla A."/>
            <person name="Delehaunty K."/>
            <person name="Dinkelacker I."/>
            <person name="Fulton L."/>
            <person name="Fulton R."/>
            <person name="Godfrey J."/>
            <person name="Minx P."/>
            <person name="Mitreva M."/>
            <person name="Roeseler W."/>
            <person name="Tian H."/>
            <person name="Witte H."/>
            <person name="Yang S.P."/>
            <person name="Wilson R.K."/>
            <person name="Sommer R.J."/>
        </authorList>
    </citation>
    <scope>NUCLEOTIDE SEQUENCE [LARGE SCALE GENOMIC DNA]</scope>
    <source>
        <strain evidence="8">PS312</strain>
    </source>
</reference>
<dbReference type="InterPro" id="IPR036259">
    <property type="entry name" value="MFS_trans_sf"/>
</dbReference>
<keyword evidence="4" id="KW-1133">Transmembrane helix</keyword>